<accession>A0ABD3PFR1</accession>
<dbReference type="AlphaFoldDB" id="A0ABD3PFR1"/>
<dbReference type="EMBL" id="JALLPJ020000635">
    <property type="protein sequence ID" value="KAL3786804.1"/>
    <property type="molecule type" value="Genomic_DNA"/>
</dbReference>
<keyword evidence="2" id="KW-0489">Methyltransferase</keyword>
<dbReference type="InterPro" id="IPR051419">
    <property type="entry name" value="Lys/N-term_MeTrsfase_sf"/>
</dbReference>
<evidence type="ECO:0008006" key="6">
    <source>
        <dbReference type="Google" id="ProtNLM"/>
    </source>
</evidence>
<dbReference type="InterPro" id="IPR029063">
    <property type="entry name" value="SAM-dependent_MTases_sf"/>
</dbReference>
<evidence type="ECO:0000256" key="1">
    <source>
        <dbReference type="ARBA" id="ARBA00008361"/>
    </source>
</evidence>
<dbReference type="Proteomes" id="UP001530400">
    <property type="component" value="Unassembled WGS sequence"/>
</dbReference>
<comment type="similarity">
    <text evidence="1">Belongs to the methyltransferase superfamily.</text>
</comment>
<sequence length="309" mass="35198">MQQPKQNHKTKEYWDAFYSDLPSRVPKQPQSSAEDAGGSFEWIVANSPVLLDEILMMLPLPSRGDCTGQLNALEIGCGVSELSRCLLQRLIQKRAETNELLSYEFVATDMSEVCIDQCSQRDANCISLLNETNKDSLKYETLDILTAKPSQRYHAILDKGTLDTFLFRSKRTKKGSELYPPLLLPLLNNIHAWLKPEGKYIIISPRGRIKAVRDYIGFNSVKRVSIDVNKLGGAVLMESNADNVKKNEIYIYECIRNDEYKSDVDEPFRSTEKAIDDRDACPKCRLSFKEFRGNVEVEHQVDTACDDTW</sequence>
<evidence type="ECO:0000313" key="4">
    <source>
        <dbReference type="EMBL" id="KAL3786804.1"/>
    </source>
</evidence>
<keyword evidence="5" id="KW-1185">Reference proteome</keyword>
<dbReference type="PANTHER" id="PTHR12176">
    <property type="entry name" value="SAM-DEPENDENT METHYLTRANSFERASE SUPERFAMILY PROTEIN"/>
    <property type="match status" value="1"/>
</dbReference>
<dbReference type="PANTHER" id="PTHR12176:SF79">
    <property type="entry name" value="METHYLTRANSFERASE TYPE 11 DOMAIN-CONTAINING PROTEIN"/>
    <property type="match status" value="1"/>
</dbReference>
<gene>
    <name evidence="4" type="ORF">ACHAWO_011615</name>
</gene>
<evidence type="ECO:0000256" key="2">
    <source>
        <dbReference type="ARBA" id="ARBA00022603"/>
    </source>
</evidence>
<comment type="caution">
    <text evidence="4">The sequence shown here is derived from an EMBL/GenBank/DDBJ whole genome shotgun (WGS) entry which is preliminary data.</text>
</comment>
<evidence type="ECO:0000256" key="3">
    <source>
        <dbReference type="ARBA" id="ARBA00022679"/>
    </source>
</evidence>
<name>A0ABD3PFR1_9STRA</name>
<dbReference type="GO" id="GO:0008168">
    <property type="term" value="F:methyltransferase activity"/>
    <property type="evidence" value="ECO:0007669"/>
    <property type="project" value="UniProtKB-KW"/>
</dbReference>
<keyword evidence="3" id="KW-0808">Transferase</keyword>
<dbReference type="GO" id="GO:0032259">
    <property type="term" value="P:methylation"/>
    <property type="evidence" value="ECO:0007669"/>
    <property type="project" value="UniProtKB-KW"/>
</dbReference>
<protein>
    <recommendedName>
        <fullName evidence="6">Methyltransferase domain-containing protein</fullName>
    </recommendedName>
</protein>
<proteinExistence type="inferred from homology"/>
<dbReference type="SUPFAM" id="SSF53335">
    <property type="entry name" value="S-adenosyl-L-methionine-dependent methyltransferases"/>
    <property type="match status" value="1"/>
</dbReference>
<organism evidence="4 5">
    <name type="scientific">Cyclotella atomus</name>
    <dbReference type="NCBI Taxonomy" id="382360"/>
    <lineage>
        <taxon>Eukaryota</taxon>
        <taxon>Sar</taxon>
        <taxon>Stramenopiles</taxon>
        <taxon>Ochrophyta</taxon>
        <taxon>Bacillariophyta</taxon>
        <taxon>Coscinodiscophyceae</taxon>
        <taxon>Thalassiosirophycidae</taxon>
        <taxon>Stephanodiscales</taxon>
        <taxon>Stephanodiscaceae</taxon>
        <taxon>Cyclotella</taxon>
    </lineage>
</organism>
<evidence type="ECO:0000313" key="5">
    <source>
        <dbReference type="Proteomes" id="UP001530400"/>
    </source>
</evidence>
<reference evidence="4 5" key="1">
    <citation type="submission" date="2024-10" db="EMBL/GenBank/DDBJ databases">
        <title>Updated reference genomes for cyclostephanoid diatoms.</title>
        <authorList>
            <person name="Roberts W.R."/>
            <person name="Alverson A.J."/>
        </authorList>
    </citation>
    <scope>NUCLEOTIDE SEQUENCE [LARGE SCALE GENOMIC DNA]</scope>
    <source>
        <strain evidence="4 5">AJA010-31</strain>
    </source>
</reference>
<dbReference type="Gene3D" id="3.40.50.150">
    <property type="entry name" value="Vaccinia Virus protein VP39"/>
    <property type="match status" value="1"/>
</dbReference>